<evidence type="ECO:0000256" key="1">
    <source>
        <dbReference type="ARBA" id="ARBA00004123"/>
    </source>
</evidence>
<dbReference type="RefSeq" id="XP_026684472.1">
    <property type="nucleotide sequence ID" value="XM_026828671.1"/>
</dbReference>
<feature type="region of interest" description="Disordered" evidence="2">
    <location>
        <begin position="253"/>
        <end position="296"/>
    </location>
</feature>
<evidence type="ECO:0000313" key="4">
    <source>
        <dbReference type="Proteomes" id="UP000079169"/>
    </source>
</evidence>
<dbReference type="GO" id="GO:0006357">
    <property type="term" value="P:regulation of transcription by RNA polymerase II"/>
    <property type="evidence" value="ECO:0007669"/>
    <property type="project" value="TreeGrafter"/>
</dbReference>
<protein>
    <submittedName>
        <fullName evidence="5">LOW QUALITY PROTEIN: uncharacterized protein LOC103516208</fullName>
    </submittedName>
</protein>
<name>A0A3Q0J7L8_DIACI</name>
<dbReference type="GO" id="GO:0003713">
    <property type="term" value="F:transcription coactivator activity"/>
    <property type="evidence" value="ECO:0007669"/>
    <property type="project" value="TreeGrafter"/>
</dbReference>
<dbReference type="FunFam" id="1.10.10.10:FF:000087">
    <property type="entry name" value="Transcriptional adapter 2"/>
    <property type="match status" value="1"/>
</dbReference>
<dbReference type="InterPro" id="IPR009057">
    <property type="entry name" value="Homeodomain-like_sf"/>
</dbReference>
<dbReference type="Proteomes" id="UP000079169">
    <property type="component" value="Unplaced"/>
</dbReference>
<dbReference type="KEGG" id="dci:103516208"/>
<sequence>MEIKSNKVFYSELPSRNVYIDSVVNELPGYYPARSEFSIEYNNEVEEDLTDVCFLYDQIVNNGGEDEESEDEDPLRELLKKCPEYNKNNATVANDDYDNKELLDTEPEQAQENDKRRTRKRKKRERDSTSISGMKKRKLNTDKMDTVIKQEPECEGTNPSDASHETCDNEPSVGNDANGRINSEDKAVLEELCVAAIDIYNNRLRERNERKQFLTDVCFLYDQIVNNGGEEEESEDEDPLRELLKKCPEYNKNNATVANDDYDNKDLLDTEPEQAQENDKRRTRKRKKRECGSTSISGMKKRKLNIDKMDTVIKQEPECEGTNPSDASHETCDNEPSVGNERINSEDKAVLEELCVAAIDIYNNRLRERNERKQFVRNHGFLDQKKIYSWYNIHNLELGDGLFNILLKKFIKLFDSAVDFDKFIQQLKLEKELRIKLNYLDDLRANGIRHKKMIPLYTQLKASRSTLQAEIKHLDISDILTLSSSFETINPMKPNAKVSKKLEICHLPNYKNLNEEEKELCSSSRLTPQSYLNFKQIMIDTCKKLGGLKLAQARTLLKIDVNKTRKVYNYLIDKNLIWH</sequence>
<dbReference type="InterPro" id="IPR055141">
    <property type="entry name" value="TADA2A_B-like_dom"/>
</dbReference>
<dbReference type="SUPFAM" id="SSF46689">
    <property type="entry name" value="Homeodomain-like"/>
    <property type="match status" value="1"/>
</dbReference>
<dbReference type="PANTHER" id="PTHR12374">
    <property type="entry name" value="TRANSCRIPTIONAL ADAPTOR 2 ADA2 -RELATED"/>
    <property type="match status" value="1"/>
</dbReference>
<dbReference type="Gene3D" id="1.10.10.10">
    <property type="entry name" value="Winged helix-like DNA-binding domain superfamily/Winged helix DNA-binding domain"/>
    <property type="match status" value="1"/>
</dbReference>
<dbReference type="GO" id="GO:0140672">
    <property type="term" value="C:ATAC complex"/>
    <property type="evidence" value="ECO:0007669"/>
    <property type="project" value="UniProtKB-ARBA"/>
</dbReference>
<reference evidence="5" key="1">
    <citation type="submission" date="2025-08" db="UniProtKB">
        <authorList>
            <consortium name="RefSeq"/>
        </authorList>
    </citation>
    <scope>IDENTIFICATION</scope>
</reference>
<accession>A0A3Q0J7L8</accession>
<dbReference type="InterPro" id="IPR007526">
    <property type="entry name" value="SWIRM"/>
</dbReference>
<dbReference type="PaxDb" id="121845-A0A3Q0J7L8"/>
<feature type="region of interest" description="Disordered" evidence="2">
    <location>
        <begin position="152"/>
        <end position="180"/>
    </location>
</feature>
<proteinExistence type="predicted"/>
<evidence type="ECO:0000259" key="3">
    <source>
        <dbReference type="PROSITE" id="PS50934"/>
    </source>
</evidence>
<dbReference type="STRING" id="121845.A0A3Q0J7L8"/>
<dbReference type="GeneID" id="103516208"/>
<feature type="domain" description="SWIRM" evidence="3">
    <location>
        <begin position="493"/>
        <end position="579"/>
    </location>
</feature>
<feature type="region of interest" description="Disordered" evidence="2">
    <location>
        <begin position="88"/>
        <end position="137"/>
    </location>
</feature>
<dbReference type="PROSITE" id="PS50934">
    <property type="entry name" value="SWIRM"/>
    <property type="match status" value="1"/>
</dbReference>
<gene>
    <name evidence="5" type="primary">LOC103516208</name>
</gene>
<dbReference type="Pfam" id="PF04433">
    <property type="entry name" value="SWIRM"/>
    <property type="match status" value="1"/>
</dbReference>
<dbReference type="GO" id="GO:0006338">
    <property type="term" value="P:chromatin remodeling"/>
    <property type="evidence" value="ECO:0007669"/>
    <property type="project" value="TreeGrafter"/>
</dbReference>
<evidence type="ECO:0000256" key="2">
    <source>
        <dbReference type="SAM" id="MobiDB-lite"/>
    </source>
</evidence>
<dbReference type="GO" id="GO:0003682">
    <property type="term" value="F:chromatin binding"/>
    <property type="evidence" value="ECO:0007669"/>
    <property type="project" value="TreeGrafter"/>
</dbReference>
<dbReference type="PANTHER" id="PTHR12374:SF20">
    <property type="entry name" value="TRANSCRIPTIONAL ADAPTER 2-ALPHA"/>
    <property type="match status" value="1"/>
</dbReference>
<comment type="subcellular location">
    <subcellularLocation>
        <location evidence="1">Nucleus</location>
    </subcellularLocation>
</comment>
<evidence type="ECO:0000313" key="5">
    <source>
        <dbReference type="RefSeq" id="XP_026684472.1"/>
    </source>
</evidence>
<dbReference type="Pfam" id="PF22941">
    <property type="entry name" value="TADA2A-like_3rd"/>
    <property type="match status" value="2"/>
</dbReference>
<dbReference type="InterPro" id="IPR036388">
    <property type="entry name" value="WH-like_DNA-bd_sf"/>
</dbReference>
<organism evidence="4 5">
    <name type="scientific">Diaphorina citri</name>
    <name type="common">Asian citrus psyllid</name>
    <dbReference type="NCBI Taxonomy" id="121845"/>
    <lineage>
        <taxon>Eukaryota</taxon>
        <taxon>Metazoa</taxon>
        <taxon>Ecdysozoa</taxon>
        <taxon>Arthropoda</taxon>
        <taxon>Hexapoda</taxon>
        <taxon>Insecta</taxon>
        <taxon>Pterygota</taxon>
        <taxon>Neoptera</taxon>
        <taxon>Paraneoptera</taxon>
        <taxon>Hemiptera</taxon>
        <taxon>Sternorrhyncha</taxon>
        <taxon>Psylloidea</taxon>
        <taxon>Psyllidae</taxon>
        <taxon>Diaphorininae</taxon>
        <taxon>Diaphorina</taxon>
    </lineage>
</organism>
<keyword evidence="4" id="KW-1185">Reference proteome</keyword>
<dbReference type="CTD" id="373884"/>
<feature type="region of interest" description="Disordered" evidence="2">
    <location>
        <begin position="317"/>
        <end position="341"/>
    </location>
</feature>
<dbReference type="GO" id="GO:0005634">
    <property type="term" value="C:nucleus"/>
    <property type="evidence" value="ECO:0007669"/>
    <property type="project" value="UniProtKB-SubCell"/>
</dbReference>
<dbReference type="AlphaFoldDB" id="A0A3Q0J7L8"/>